<feature type="compositionally biased region" description="Low complexity" evidence="1">
    <location>
        <begin position="1"/>
        <end position="29"/>
    </location>
</feature>
<dbReference type="EMBL" id="JABWDY010042283">
    <property type="protein sequence ID" value="KAF5176757.1"/>
    <property type="molecule type" value="Genomic_DNA"/>
</dbReference>
<evidence type="ECO:0000313" key="3">
    <source>
        <dbReference type="Proteomes" id="UP000554482"/>
    </source>
</evidence>
<dbReference type="Proteomes" id="UP000554482">
    <property type="component" value="Unassembled WGS sequence"/>
</dbReference>
<sequence>MAPGNGSRTRSSSKSVSSVQGSNNASSSSMPPRRRSIALNGQLGDLIKGGMLKPKIEYKVGLARPLCNWGKQFTREIGIVARANASLACHRWKEIKKIHGDLFYDNLKKKFDVNFDDPYTREVIDKQLGEVLRRHRCRLHRYYKKLPSNVDKKGKPPKNIAQDAWSEICTWFETEKFK</sequence>
<comment type="caution">
    <text evidence="2">The sequence shown here is derived from an EMBL/GenBank/DDBJ whole genome shotgun (WGS) entry which is preliminary data.</text>
</comment>
<dbReference type="OrthoDB" id="1741773at2759"/>
<reference evidence="2 3" key="1">
    <citation type="submission" date="2020-06" db="EMBL/GenBank/DDBJ databases">
        <title>Transcriptomic and genomic resources for Thalictrum thalictroides and T. hernandezii: Facilitating candidate gene discovery in an emerging model plant lineage.</title>
        <authorList>
            <person name="Arias T."/>
            <person name="Riano-Pachon D.M."/>
            <person name="Di Stilio V.S."/>
        </authorList>
    </citation>
    <scope>NUCLEOTIDE SEQUENCE [LARGE SCALE GENOMIC DNA]</scope>
    <source>
        <strain evidence="3">cv. WT478/WT964</strain>
        <tissue evidence="2">Leaves</tissue>
    </source>
</reference>
<name>A0A7J6UVY4_THATH</name>
<evidence type="ECO:0000313" key="2">
    <source>
        <dbReference type="EMBL" id="KAF5176757.1"/>
    </source>
</evidence>
<dbReference type="PANTHER" id="PTHR33499:SF11">
    <property type="entry name" value="NO APICAL MERISTEM-ASSOCIATED C-TERMINAL DOMAIN-CONTAINING PROTEIN"/>
    <property type="match status" value="1"/>
</dbReference>
<evidence type="ECO:0000256" key="1">
    <source>
        <dbReference type="SAM" id="MobiDB-lite"/>
    </source>
</evidence>
<protein>
    <submittedName>
        <fullName evidence="2">Uncharacterized protein</fullName>
    </submittedName>
</protein>
<organism evidence="2 3">
    <name type="scientific">Thalictrum thalictroides</name>
    <name type="common">Rue-anemone</name>
    <name type="synonym">Anemone thalictroides</name>
    <dbReference type="NCBI Taxonomy" id="46969"/>
    <lineage>
        <taxon>Eukaryota</taxon>
        <taxon>Viridiplantae</taxon>
        <taxon>Streptophyta</taxon>
        <taxon>Embryophyta</taxon>
        <taxon>Tracheophyta</taxon>
        <taxon>Spermatophyta</taxon>
        <taxon>Magnoliopsida</taxon>
        <taxon>Ranunculales</taxon>
        <taxon>Ranunculaceae</taxon>
        <taxon>Thalictroideae</taxon>
        <taxon>Thalictrum</taxon>
    </lineage>
</organism>
<feature type="non-terminal residue" evidence="2">
    <location>
        <position position="178"/>
    </location>
</feature>
<dbReference type="AlphaFoldDB" id="A0A7J6UVY4"/>
<gene>
    <name evidence="2" type="ORF">FRX31_033656</name>
</gene>
<feature type="region of interest" description="Disordered" evidence="1">
    <location>
        <begin position="1"/>
        <end position="35"/>
    </location>
</feature>
<keyword evidence="3" id="KW-1185">Reference proteome</keyword>
<proteinExistence type="predicted"/>
<accession>A0A7J6UVY4</accession>
<dbReference type="PANTHER" id="PTHR33499">
    <property type="entry name" value="OS12G0282400 PROTEIN-RELATED"/>
    <property type="match status" value="1"/>
</dbReference>